<evidence type="ECO:0000313" key="3">
    <source>
        <dbReference type="Proteomes" id="UP001161294"/>
    </source>
</evidence>
<dbReference type="EMBL" id="JAOCJW010000033">
    <property type="protein sequence ID" value="MDH2006780.1"/>
    <property type="molecule type" value="Genomic_DNA"/>
</dbReference>
<evidence type="ECO:0000259" key="1">
    <source>
        <dbReference type="Pfam" id="PF06527"/>
    </source>
</evidence>
<feature type="domain" description="TniQ" evidence="1">
    <location>
        <begin position="70"/>
        <end position="156"/>
    </location>
</feature>
<evidence type="ECO:0000313" key="2">
    <source>
        <dbReference type="EMBL" id="MDH2006780.1"/>
    </source>
</evidence>
<organism evidence="2 3">
    <name type="scientific">Comamonas aquatica</name>
    <dbReference type="NCBI Taxonomy" id="225991"/>
    <lineage>
        <taxon>Bacteria</taxon>
        <taxon>Pseudomonadati</taxon>
        <taxon>Pseudomonadota</taxon>
        <taxon>Betaproteobacteria</taxon>
        <taxon>Burkholderiales</taxon>
        <taxon>Comamonadaceae</taxon>
        <taxon>Comamonas</taxon>
    </lineage>
</organism>
<accession>A0AA42W512</accession>
<gene>
    <name evidence="2" type="ORF">N5J23_14705</name>
</gene>
<dbReference type="Proteomes" id="UP001161294">
    <property type="component" value="Unassembled WGS sequence"/>
</dbReference>
<proteinExistence type="predicted"/>
<dbReference type="InterPro" id="IPR009492">
    <property type="entry name" value="TniQ"/>
</dbReference>
<comment type="caution">
    <text evidence="2">The sequence shown here is derived from an EMBL/GenBank/DDBJ whole genome shotgun (WGS) entry which is preliminary data.</text>
</comment>
<name>A0AA42W512_9BURK</name>
<dbReference type="Pfam" id="PF06527">
    <property type="entry name" value="TniQ"/>
    <property type="match status" value="1"/>
</dbReference>
<dbReference type="AlphaFoldDB" id="A0AA42W512"/>
<protein>
    <submittedName>
        <fullName evidence="2">TniQ family protein</fullName>
    </submittedName>
</protein>
<reference evidence="2" key="1">
    <citation type="submission" date="2022-09" db="EMBL/GenBank/DDBJ databases">
        <title>Intensive care unit water sources are persistently colonized with multi-drug resistant bacteria and are the site of extensive horizontal gene transfer of antibiotic resistance genes.</title>
        <authorList>
            <person name="Diorio-Toth L."/>
        </authorList>
    </citation>
    <scope>NUCLEOTIDE SEQUENCE</scope>
    <source>
        <strain evidence="2">GD03686</strain>
    </source>
</reference>
<dbReference type="RefSeq" id="WP_279853678.1">
    <property type="nucleotide sequence ID" value="NZ_JAOCIA010000035.1"/>
</dbReference>
<sequence length="402" mass="45062">MQAEVNRAGAALPSGAYLYTALVHLHRSSAHRSPRTATASFFNQPRMITIPYLMGTRSGTISSTYFAGVLSPEEVIRRHTLFGYVNLSIDKEDANNREKALIPDYFGLNFSIDRVKHLRWCKNCSDEELDVYGFASWKVMHQISSVRICHIHGSPLLSQCNNCGNLLGAINNFRLPGDACPNCRKFDFSGETIGGVDAYKVLLKSMGMAFQNQEEYFRFTEWNRRVAKFIENFSSWFDAHRALEEYLCQTWDASSLSSILELLKTPLPARGTLFSCGDRHLSVRILLSNAMWEICPFLRSITVNDVDNPPSAELGVLHLPSVIKQHARMLKINERVADALCMPLNVKQAANAAGLDYASTSRDWNKILDSMRLNIPHEEISELLPGNSRVAGLAACGNNRLE</sequence>